<feature type="domain" description="DEP" evidence="4">
    <location>
        <begin position="101"/>
        <end position="178"/>
    </location>
</feature>
<sequence>MKRNSLTHGKLKSVYFNKCRTFEDYVEELQNTEGPEALELARMTNRDSINGHKSTGSSSSVAKSNSEESVDTAKLDEDKTIVHVGFTKFTRSEFRDVIAQMLTQLPLADKRVPILGTYQHTCSGNTIVTWLQENLEIPNVVSAEAFGQSLLTEGYIRYLGVVGGTFCNSSNIFYQWKDKAFQFCGLKGEAELAENVKAVPIVGTYLSGYLSNRKRYASETTLQRLEREAKEANSDYKSAVRDLDKTRTLLEENLFDHFVFLQSCVKERAGMVKDVFSNTSAVVSNVVPAMQATADQIGVFHEIIQPDAEVRFILESHATGPFLPHVEVHEDYYNNVDEQTFGVELDFLARRDKKRVPLLISTILSYLDECYPAFESDDQRQMIWTRSPPLSSIHQLREAIIQSNGISREILTHYDPQVIVGLLKLFLLELPDSPIPSKFYEVVRSIYVNHGADETMRNRLVQSMLSQLRIVNIAALDAIITHLSRLNALTTNDASSEFINRVSVVFSLCFLRPETWTVATQHDKHPQKLAFDLLSNGPLIFTELKRSAASHRKASITGRSVSIDSSISADPYQRPPSIESLSLTDDATAVQETQTEDSVLKSLPENSKSPSRETSLRRSAYGYSRKGRRVSNASTTLSTTERDRNSASPEELENVALMESNDA</sequence>
<dbReference type="AlphaFoldDB" id="B6K2U8"/>
<evidence type="ECO:0000259" key="4">
    <source>
        <dbReference type="PROSITE" id="PS50186"/>
    </source>
</evidence>
<evidence type="ECO:0000313" key="7">
    <source>
        <dbReference type="EMBL" id="EEB08588.2"/>
    </source>
</evidence>
<dbReference type="InterPro" id="IPR000591">
    <property type="entry name" value="DEP_dom"/>
</dbReference>
<dbReference type="OrthoDB" id="2155291at2759"/>
<feature type="region of interest" description="Disordered" evidence="3">
    <location>
        <begin position="47"/>
        <end position="72"/>
    </location>
</feature>
<dbReference type="EMBL" id="KE651167">
    <property type="protein sequence ID" value="EEB08588.2"/>
    <property type="molecule type" value="Genomic_DNA"/>
</dbReference>
<dbReference type="Gene3D" id="1.20.1270.60">
    <property type="entry name" value="Arfaptin homology (AH) domain/BAR domain"/>
    <property type="match status" value="1"/>
</dbReference>
<dbReference type="GO" id="GO:0035838">
    <property type="term" value="C:growing cell tip"/>
    <property type="evidence" value="ECO:0007669"/>
    <property type="project" value="EnsemblFungi"/>
</dbReference>
<dbReference type="SMART" id="SM00324">
    <property type="entry name" value="RhoGAP"/>
    <property type="match status" value="1"/>
</dbReference>
<dbReference type="SUPFAM" id="SSF46785">
    <property type="entry name" value="Winged helix' DNA-binding domain"/>
    <property type="match status" value="1"/>
</dbReference>
<dbReference type="GO" id="GO:0031097">
    <property type="term" value="C:medial cortex"/>
    <property type="evidence" value="ECO:0007669"/>
    <property type="project" value="EnsemblFungi"/>
</dbReference>
<dbReference type="InterPro" id="IPR008936">
    <property type="entry name" value="Rho_GTPase_activation_prot"/>
</dbReference>
<dbReference type="GO" id="GO:0000935">
    <property type="term" value="C:division septum"/>
    <property type="evidence" value="ECO:0007669"/>
    <property type="project" value="EnsemblFungi"/>
</dbReference>
<dbReference type="InterPro" id="IPR027267">
    <property type="entry name" value="AH/BAR_dom_sf"/>
</dbReference>
<dbReference type="VEuPathDB" id="FungiDB:SJAG_03748"/>
<dbReference type="eggNOG" id="ENOG502QQWB">
    <property type="taxonomic scope" value="Eukaryota"/>
</dbReference>
<dbReference type="GO" id="GO:0051285">
    <property type="term" value="C:cell cortex of cell tip"/>
    <property type="evidence" value="ECO:0007669"/>
    <property type="project" value="EnsemblFungi"/>
</dbReference>
<dbReference type="SUPFAM" id="SSF48350">
    <property type="entry name" value="GTPase activation domain, GAP"/>
    <property type="match status" value="1"/>
</dbReference>
<dbReference type="RefSeq" id="XP_002174881.2">
    <property type="nucleotide sequence ID" value="XM_002174845.2"/>
</dbReference>
<gene>
    <name evidence="8" type="primary">rga8</name>
    <name evidence="7" type="ORF">SJAG_03748</name>
</gene>
<dbReference type="PANTHER" id="PTHR23065:SF17">
    <property type="entry name" value="RHO-GTPASE-ACTIVATING PROTEIN RGD2"/>
    <property type="match status" value="1"/>
</dbReference>
<dbReference type="PANTHER" id="PTHR23065">
    <property type="entry name" value="PROLINE-SERINE-THREONINE PHOSPHATASE INTERACTING PROTEIN 1"/>
    <property type="match status" value="1"/>
</dbReference>
<dbReference type="JaponicusDB" id="SJAG_03748">
    <property type="gene designation" value="rga8"/>
</dbReference>
<dbReference type="Pfam" id="PF00610">
    <property type="entry name" value="DEP"/>
    <property type="match status" value="1"/>
</dbReference>
<dbReference type="SUPFAM" id="SSF103657">
    <property type="entry name" value="BAR/IMD domain-like"/>
    <property type="match status" value="1"/>
</dbReference>
<reference evidence="7 9" key="1">
    <citation type="journal article" date="2011" name="Science">
        <title>Comparative functional genomics of the fission yeasts.</title>
        <authorList>
            <person name="Rhind N."/>
            <person name="Chen Z."/>
            <person name="Yassour M."/>
            <person name="Thompson D.A."/>
            <person name="Haas B.J."/>
            <person name="Habib N."/>
            <person name="Wapinski I."/>
            <person name="Roy S."/>
            <person name="Lin M.F."/>
            <person name="Heiman D.I."/>
            <person name="Young S.K."/>
            <person name="Furuya K."/>
            <person name="Guo Y."/>
            <person name="Pidoux A."/>
            <person name="Chen H.M."/>
            <person name="Robbertse B."/>
            <person name="Goldberg J.M."/>
            <person name="Aoki K."/>
            <person name="Bayne E.H."/>
            <person name="Berlin A.M."/>
            <person name="Desjardins C.A."/>
            <person name="Dobbs E."/>
            <person name="Dukaj L."/>
            <person name="Fan L."/>
            <person name="FitzGerald M.G."/>
            <person name="French C."/>
            <person name="Gujja S."/>
            <person name="Hansen K."/>
            <person name="Keifenheim D."/>
            <person name="Levin J.Z."/>
            <person name="Mosher R.A."/>
            <person name="Mueller C.A."/>
            <person name="Pfiffner J."/>
            <person name="Priest M."/>
            <person name="Russ C."/>
            <person name="Smialowska A."/>
            <person name="Swoboda P."/>
            <person name="Sykes S.M."/>
            <person name="Vaughn M."/>
            <person name="Vengrova S."/>
            <person name="Yoder R."/>
            <person name="Zeng Q."/>
            <person name="Allshire R."/>
            <person name="Baulcombe D."/>
            <person name="Birren B.W."/>
            <person name="Brown W."/>
            <person name="Ekwall K."/>
            <person name="Kellis M."/>
            <person name="Leatherwood J."/>
            <person name="Levin H."/>
            <person name="Margalit H."/>
            <person name="Martienssen R."/>
            <person name="Nieduszynski C.A."/>
            <person name="Spatafora J.W."/>
            <person name="Friedman N."/>
            <person name="Dalgaard J.Z."/>
            <person name="Baumann P."/>
            <person name="Niki H."/>
            <person name="Regev A."/>
            <person name="Nusbaum C."/>
        </authorList>
    </citation>
    <scope>NUCLEOTIDE SEQUENCE [LARGE SCALE GENOMIC DNA]</scope>
    <source>
        <strain evidence="9">yFS275 / FY16936</strain>
    </source>
</reference>
<dbReference type="InterPro" id="IPR000198">
    <property type="entry name" value="RhoGAP_dom"/>
</dbReference>
<dbReference type="GO" id="GO:0035556">
    <property type="term" value="P:intracellular signal transduction"/>
    <property type="evidence" value="ECO:0007669"/>
    <property type="project" value="InterPro"/>
</dbReference>
<evidence type="ECO:0000256" key="1">
    <source>
        <dbReference type="PROSITE-ProRule" id="PRU01077"/>
    </source>
</evidence>
<dbReference type="Gene3D" id="1.10.10.10">
    <property type="entry name" value="Winged helix-like DNA-binding domain superfamily/Winged helix DNA-binding domain"/>
    <property type="match status" value="1"/>
</dbReference>
<organism evidence="7 9">
    <name type="scientific">Schizosaccharomyces japonicus (strain yFS275 / FY16936)</name>
    <name type="common">Fission yeast</name>
    <dbReference type="NCBI Taxonomy" id="402676"/>
    <lineage>
        <taxon>Eukaryota</taxon>
        <taxon>Fungi</taxon>
        <taxon>Dikarya</taxon>
        <taxon>Ascomycota</taxon>
        <taxon>Taphrinomycotina</taxon>
        <taxon>Schizosaccharomycetes</taxon>
        <taxon>Schizosaccharomycetales</taxon>
        <taxon>Schizosaccharomycetaceae</taxon>
        <taxon>Schizosaccharomyces</taxon>
    </lineage>
</organism>
<dbReference type="PROSITE" id="PS50186">
    <property type="entry name" value="DEP"/>
    <property type="match status" value="1"/>
</dbReference>
<dbReference type="GO" id="GO:0030950">
    <property type="term" value="P:establishment or maintenance of actin cytoskeleton polarity"/>
    <property type="evidence" value="ECO:0007669"/>
    <property type="project" value="EnsemblFungi"/>
</dbReference>
<dbReference type="STRING" id="402676.B6K2U8"/>
<feature type="region of interest" description="Disordered" evidence="3">
    <location>
        <begin position="566"/>
        <end position="663"/>
    </location>
</feature>
<dbReference type="GO" id="GO:0005096">
    <property type="term" value="F:GTPase activator activity"/>
    <property type="evidence" value="ECO:0007669"/>
    <property type="project" value="EnsemblFungi"/>
</dbReference>
<dbReference type="HOGENOM" id="CLU_008201_1_0_1"/>
<dbReference type="Gene3D" id="1.10.555.10">
    <property type="entry name" value="Rho GTPase activation protein"/>
    <property type="match status" value="1"/>
</dbReference>
<keyword evidence="9" id="KW-1185">Reference proteome</keyword>
<evidence type="ECO:0000256" key="3">
    <source>
        <dbReference type="SAM" id="MobiDB-lite"/>
    </source>
</evidence>
<dbReference type="InterPro" id="IPR036388">
    <property type="entry name" value="WH-like_DNA-bd_sf"/>
</dbReference>
<dbReference type="InterPro" id="IPR036390">
    <property type="entry name" value="WH_DNA-bd_sf"/>
</dbReference>
<protein>
    <submittedName>
        <fullName evidence="7">Rho-type GTPase activating protein Rga8</fullName>
    </submittedName>
</protein>
<dbReference type="InterPro" id="IPR031160">
    <property type="entry name" value="F_BAR_dom"/>
</dbReference>
<proteinExistence type="predicted"/>
<feature type="domain" description="F-BAR" evidence="6">
    <location>
        <begin position="1"/>
        <end position="309"/>
    </location>
</feature>
<dbReference type="Proteomes" id="UP000001744">
    <property type="component" value="Unassembled WGS sequence"/>
</dbReference>
<evidence type="ECO:0000313" key="8">
    <source>
        <dbReference type="JaponicusDB" id="SJAG_03748"/>
    </source>
</evidence>
<feature type="compositionally biased region" description="Polar residues" evidence="3">
    <location>
        <begin position="579"/>
        <end position="597"/>
    </location>
</feature>
<keyword evidence="1 2" id="KW-0175">Coiled coil</keyword>
<dbReference type="Pfam" id="PF00620">
    <property type="entry name" value="RhoGAP"/>
    <property type="match status" value="1"/>
</dbReference>
<name>B6K2U8_SCHJY</name>
<feature type="coiled-coil region" evidence="2">
    <location>
        <begin position="215"/>
        <end position="242"/>
    </location>
</feature>
<feature type="compositionally biased region" description="Low complexity" evidence="3">
    <location>
        <begin position="51"/>
        <end position="64"/>
    </location>
</feature>
<evidence type="ECO:0000259" key="5">
    <source>
        <dbReference type="PROSITE" id="PS50238"/>
    </source>
</evidence>
<evidence type="ECO:0000259" key="6">
    <source>
        <dbReference type="PROSITE" id="PS51741"/>
    </source>
</evidence>
<dbReference type="PROSITE" id="PS51741">
    <property type="entry name" value="F_BAR"/>
    <property type="match status" value="1"/>
</dbReference>
<dbReference type="SMART" id="SM00049">
    <property type="entry name" value="DEP"/>
    <property type="match status" value="1"/>
</dbReference>
<dbReference type="OMA" id="DECYPAF"/>
<dbReference type="GeneID" id="7052262"/>
<evidence type="ECO:0000313" key="9">
    <source>
        <dbReference type="Proteomes" id="UP000001744"/>
    </source>
</evidence>
<feature type="domain" description="Rho-GAP" evidence="5">
    <location>
        <begin position="343"/>
        <end position="541"/>
    </location>
</feature>
<accession>B6K2U8</accession>
<evidence type="ECO:0000256" key="2">
    <source>
        <dbReference type="SAM" id="Coils"/>
    </source>
</evidence>
<dbReference type="PROSITE" id="PS50238">
    <property type="entry name" value="RHOGAP"/>
    <property type="match status" value="1"/>
</dbReference>